<accession>A0A917NBL9</accession>
<evidence type="ECO:0000313" key="2">
    <source>
        <dbReference type="EMBL" id="GGI85998.1"/>
    </source>
</evidence>
<name>A0A917NBL9_9GAMM</name>
<evidence type="ECO:0000313" key="3">
    <source>
        <dbReference type="Proteomes" id="UP000630149"/>
    </source>
</evidence>
<feature type="transmembrane region" description="Helical" evidence="1">
    <location>
        <begin position="34"/>
        <end position="56"/>
    </location>
</feature>
<dbReference type="AlphaFoldDB" id="A0A917NBL9"/>
<sequence>MSEVRVNRATPKPEIPNPTKPAFNDCFKPLVSSIPFIVFIACFPVAIALPTISISVHYNQNKNNMEYFYFLYKKSELYA</sequence>
<proteinExistence type="predicted"/>
<gene>
    <name evidence="2" type="ORF">GCM10007966_13260</name>
</gene>
<evidence type="ECO:0000256" key="1">
    <source>
        <dbReference type="SAM" id="Phobius"/>
    </source>
</evidence>
<comment type="caution">
    <text evidence="2">The sequence shown here is derived from an EMBL/GenBank/DDBJ whole genome shotgun (WGS) entry which is preliminary data.</text>
</comment>
<evidence type="ECO:0008006" key="4">
    <source>
        <dbReference type="Google" id="ProtNLM"/>
    </source>
</evidence>
<keyword evidence="1" id="KW-0812">Transmembrane</keyword>
<keyword evidence="1" id="KW-0472">Membrane</keyword>
<organism evidence="2 3">
    <name type="scientific">Legionella impletisoli</name>
    <dbReference type="NCBI Taxonomy" id="343510"/>
    <lineage>
        <taxon>Bacteria</taxon>
        <taxon>Pseudomonadati</taxon>
        <taxon>Pseudomonadota</taxon>
        <taxon>Gammaproteobacteria</taxon>
        <taxon>Legionellales</taxon>
        <taxon>Legionellaceae</taxon>
        <taxon>Legionella</taxon>
    </lineage>
</organism>
<keyword evidence="3" id="KW-1185">Reference proteome</keyword>
<keyword evidence="1" id="KW-1133">Transmembrane helix</keyword>
<protein>
    <recommendedName>
        <fullName evidence="4">Transmembrane protein</fullName>
    </recommendedName>
</protein>
<dbReference type="Proteomes" id="UP000630149">
    <property type="component" value="Unassembled WGS sequence"/>
</dbReference>
<reference evidence="2" key="1">
    <citation type="journal article" date="2014" name="Int. J. Syst. Evol. Microbiol.">
        <title>Complete genome sequence of Corynebacterium casei LMG S-19264T (=DSM 44701T), isolated from a smear-ripened cheese.</title>
        <authorList>
            <consortium name="US DOE Joint Genome Institute (JGI-PGF)"/>
            <person name="Walter F."/>
            <person name="Albersmeier A."/>
            <person name="Kalinowski J."/>
            <person name="Ruckert C."/>
        </authorList>
    </citation>
    <scope>NUCLEOTIDE SEQUENCE</scope>
    <source>
        <strain evidence="2">JCM 13919</strain>
    </source>
</reference>
<reference evidence="2" key="2">
    <citation type="submission" date="2020-09" db="EMBL/GenBank/DDBJ databases">
        <authorList>
            <person name="Sun Q."/>
            <person name="Ohkuma M."/>
        </authorList>
    </citation>
    <scope>NUCLEOTIDE SEQUENCE</scope>
    <source>
        <strain evidence="2">JCM 13919</strain>
    </source>
</reference>
<dbReference type="EMBL" id="BMOB01000005">
    <property type="protein sequence ID" value="GGI85998.1"/>
    <property type="molecule type" value="Genomic_DNA"/>
</dbReference>